<feature type="compositionally biased region" description="Polar residues" evidence="1">
    <location>
        <begin position="293"/>
        <end position="306"/>
    </location>
</feature>
<reference evidence="3" key="1">
    <citation type="submission" date="2016-10" db="EMBL/GenBank/DDBJ databases">
        <authorList>
            <person name="Benchimol M."/>
            <person name="Almeida L.G."/>
            <person name="Vasconcelos A.T."/>
            <person name="Perreira-Neves A."/>
            <person name="Rosa I.A."/>
            <person name="Tasca T."/>
            <person name="Bogo M.R."/>
            <person name="de Souza W."/>
        </authorList>
    </citation>
    <scope>NUCLEOTIDE SEQUENCE [LARGE SCALE GENOMIC DNA]</scope>
    <source>
        <strain evidence="3">K</strain>
    </source>
</reference>
<name>A0A1J4L072_9EUKA</name>
<sequence>MVCKSLSVPARSLRNTNDIMPIQSDLFLHHMAVSMFFFFSFLIHLESSVKWLEFKTEKMLSSACTICEIEVSKLNKNSTLFSNPEKKSKCSNNEKNDTVFNSYNPYCSLILSLRQDFENNNNSLPKDYCSTKGPCKYTVPKTLNGPYCANCLNVISYSLYADRDSRLRTIQDFCASSYTSSIQFCDAFQYILEASLKTYFLNSSNATLFCISSGFCYEKDLTKGDSPDSDNSNEYYNDYYNYYYYSDDLYNDPKENVRPKPNQQLKDEKGRKKSAPSNHKNAVKANLKKKQNNNRNSKLSSQTTKNSKGRKQNTQKHHEL</sequence>
<comment type="caution">
    <text evidence="3">The sequence shown here is derived from an EMBL/GenBank/DDBJ whole genome shotgun (WGS) entry which is preliminary data.</text>
</comment>
<dbReference type="AlphaFoldDB" id="A0A1J4L072"/>
<dbReference type="Proteomes" id="UP000179807">
    <property type="component" value="Unassembled WGS sequence"/>
</dbReference>
<feature type="region of interest" description="Disordered" evidence="1">
    <location>
        <begin position="251"/>
        <end position="320"/>
    </location>
</feature>
<feature type="compositionally biased region" description="Basic residues" evidence="1">
    <location>
        <begin position="307"/>
        <end position="320"/>
    </location>
</feature>
<dbReference type="RefSeq" id="XP_068369946.1">
    <property type="nucleotide sequence ID" value="XM_068496905.1"/>
</dbReference>
<organism evidence="3 4">
    <name type="scientific">Tritrichomonas foetus</name>
    <dbReference type="NCBI Taxonomy" id="1144522"/>
    <lineage>
        <taxon>Eukaryota</taxon>
        <taxon>Metamonada</taxon>
        <taxon>Parabasalia</taxon>
        <taxon>Tritrichomonadida</taxon>
        <taxon>Tritrichomonadidae</taxon>
        <taxon>Tritrichomonas</taxon>
    </lineage>
</organism>
<dbReference type="GeneID" id="94831609"/>
<gene>
    <name evidence="3" type="ORF">TRFO_12883</name>
</gene>
<accession>A0A1J4L072</accession>
<keyword evidence="2" id="KW-1133">Transmembrane helix</keyword>
<evidence type="ECO:0000256" key="1">
    <source>
        <dbReference type="SAM" id="MobiDB-lite"/>
    </source>
</evidence>
<dbReference type="VEuPathDB" id="TrichDB:TRFO_12883"/>
<evidence type="ECO:0000313" key="4">
    <source>
        <dbReference type="Proteomes" id="UP000179807"/>
    </source>
</evidence>
<dbReference type="EMBL" id="MLAK01000068">
    <property type="protein sequence ID" value="OHT16810.1"/>
    <property type="molecule type" value="Genomic_DNA"/>
</dbReference>
<proteinExistence type="predicted"/>
<keyword evidence="2" id="KW-0472">Membrane</keyword>
<evidence type="ECO:0000256" key="2">
    <source>
        <dbReference type="SAM" id="Phobius"/>
    </source>
</evidence>
<keyword evidence="2" id="KW-0812">Transmembrane</keyword>
<evidence type="ECO:0000313" key="3">
    <source>
        <dbReference type="EMBL" id="OHT16810.1"/>
    </source>
</evidence>
<keyword evidence="4" id="KW-1185">Reference proteome</keyword>
<feature type="transmembrane region" description="Helical" evidence="2">
    <location>
        <begin position="26"/>
        <end position="45"/>
    </location>
</feature>
<protein>
    <submittedName>
        <fullName evidence="3">Uncharacterized protein</fullName>
    </submittedName>
</protein>